<dbReference type="PANTHER" id="PTHR12209">
    <property type="entry name" value="NON-SPECIFIC SERINE/THREONINE PROTEIN KINASE"/>
    <property type="match status" value="1"/>
</dbReference>
<keyword evidence="7 13" id="KW-0418">Kinase</keyword>
<dbReference type="EMBL" id="DTBQ01000098">
    <property type="protein sequence ID" value="HGM46817.1"/>
    <property type="molecule type" value="Genomic_DNA"/>
</dbReference>
<proteinExistence type="inferred from homology"/>
<evidence type="ECO:0000256" key="3">
    <source>
        <dbReference type="ARBA" id="ARBA00022527"/>
    </source>
</evidence>
<dbReference type="Gene3D" id="3.30.200.20">
    <property type="entry name" value="Phosphorylase Kinase, domain 1"/>
    <property type="match status" value="1"/>
</dbReference>
<dbReference type="SUPFAM" id="SSF56112">
    <property type="entry name" value="Protein kinase-like (PK-like)"/>
    <property type="match status" value="1"/>
</dbReference>
<comment type="subunit">
    <text evidence="11">Component of the KEOPS complex that consists of Kae1, Bud32, Cgi121 and Pcc1; the whole complex dimerizes.</text>
</comment>
<reference evidence="13" key="1">
    <citation type="journal article" date="2020" name="mSystems">
        <title>Genome- and Community-Level Interaction Insights into Carbon Utilization and Element Cycling Functions of Hydrothermarchaeota in Hydrothermal Sediment.</title>
        <authorList>
            <person name="Zhou Z."/>
            <person name="Liu Y."/>
            <person name="Xu W."/>
            <person name="Pan J."/>
            <person name="Luo Z.H."/>
            <person name="Li M."/>
        </authorList>
    </citation>
    <scope>NUCLEOTIDE SEQUENCE</scope>
    <source>
        <strain evidence="13">SpSt-649</strain>
    </source>
</reference>
<comment type="similarity">
    <text evidence="1">Belongs to the protein kinase superfamily. BUD32 family.</text>
</comment>
<dbReference type="FunFam" id="3.30.200.20:FF:000201">
    <property type="entry name" value="TP53-regulating kinase isoform X1"/>
    <property type="match status" value="1"/>
</dbReference>
<dbReference type="AlphaFoldDB" id="A0A7C4D5P4"/>
<dbReference type="GO" id="GO:0000408">
    <property type="term" value="C:EKC/KEOPS complex"/>
    <property type="evidence" value="ECO:0007669"/>
    <property type="project" value="UniProtKB-ARBA"/>
</dbReference>
<dbReference type="PANTHER" id="PTHR12209:SF0">
    <property type="entry name" value="EKC_KEOPS COMPLEX SUBUNIT TP53RK"/>
    <property type="match status" value="1"/>
</dbReference>
<evidence type="ECO:0000256" key="11">
    <source>
        <dbReference type="ARBA" id="ARBA00065170"/>
    </source>
</evidence>
<name>A0A7C4D5P4_THEPE</name>
<evidence type="ECO:0000259" key="12">
    <source>
        <dbReference type="PROSITE" id="PS50011"/>
    </source>
</evidence>
<dbReference type="GO" id="GO:0004674">
    <property type="term" value="F:protein serine/threonine kinase activity"/>
    <property type="evidence" value="ECO:0007669"/>
    <property type="project" value="UniProtKB-KW"/>
</dbReference>
<dbReference type="SMART" id="SM00220">
    <property type="entry name" value="S_TKc"/>
    <property type="match status" value="1"/>
</dbReference>
<dbReference type="GO" id="GO:0005524">
    <property type="term" value="F:ATP binding"/>
    <property type="evidence" value="ECO:0007669"/>
    <property type="project" value="UniProtKB-KW"/>
</dbReference>
<comment type="catalytic activity">
    <reaction evidence="10">
        <text>L-seryl-[protein] + ATP = O-phospho-L-seryl-[protein] + ADP + H(+)</text>
        <dbReference type="Rhea" id="RHEA:17989"/>
        <dbReference type="Rhea" id="RHEA-COMP:9863"/>
        <dbReference type="Rhea" id="RHEA-COMP:11604"/>
        <dbReference type="ChEBI" id="CHEBI:15378"/>
        <dbReference type="ChEBI" id="CHEBI:29999"/>
        <dbReference type="ChEBI" id="CHEBI:30616"/>
        <dbReference type="ChEBI" id="CHEBI:83421"/>
        <dbReference type="ChEBI" id="CHEBI:456216"/>
        <dbReference type="EC" id="2.7.11.1"/>
    </reaction>
</comment>
<evidence type="ECO:0000313" key="13">
    <source>
        <dbReference type="EMBL" id="HGM46817.1"/>
    </source>
</evidence>
<dbReference type="Gene3D" id="1.10.510.10">
    <property type="entry name" value="Transferase(Phosphotransferase) domain 1"/>
    <property type="match status" value="1"/>
</dbReference>
<dbReference type="InterPro" id="IPR018934">
    <property type="entry name" value="RIO_dom"/>
</dbReference>
<evidence type="ECO:0000256" key="6">
    <source>
        <dbReference type="ARBA" id="ARBA00022741"/>
    </source>
</evidence>
<dbReference type="NCBIfam" id="NF011463">
    <property type="entry name" value="PRK14879.1-4"/>
    <property type="match status" value="1"/>
</dbReference>
<evidence type="ECO:0000256" key="5">
    <source>
        <dbReference type="ARBA" id="ARBA00022694"/>
    </source>
</evidence>
<evidence type="ECO:0000256" key="8">
    <source>
        <dbReference type="ARBA" id="ARBA00022840"/>
    </source>
</evidence>
<comment type="caution">
    <text evidence="13">The sequence shown here is derived from an EMBL/GenBank/DDBJ whole genome shotgun (WGS) entry which is preliminary data.</text>
</comment>
<feature type="domain" description="Protein kinase" evidence="12">
    <location>
        <begin position="17"/>
        <end position="236"/>
    </location>
</feature>
<dbReference type="GO" id="GO:0008033">
    <property type="term" value="P:tRNA processing"/>
    <property type="evidence" value="ECO:0007669"/>
    <property type="project" value="UniProtKB-KW"/>
</dbReference>
<evidence type="ECO:0000256" key="2">
    <source>
        <dbReference type="ARBA" id="ARBA00012513"/>
    </source>
</evidence>
<dbReference type="InterPro" id="IPR008266">
    <property type="entry name" value="Tyr_kinase_AS"/>
</dbReference>
<sequence length="236" mass="26602">MASVEPYLKVLQEMLDLKVRRVLGIGAEALLVEGDLNGLRVVVKYRVPKEYRDPALDAQLRRQRTSLEAKLLCKAAEAGVRVPDVVYVDGEEGVLVLSYVQGTRMKELIDRAHERVAGYARELGLMVGRLHEHGIIHGDLTTSNVVISGDSVYLIDFGLGFFSKRVEDAGVDLHLFRRALESTHPGLVGLLYAEFVNGYREAREGERAEEVLRKAEEIRLRGRYVSERRLKAFWKG</sequence>
<dbReference type="PROSITE" id="PS50011">
    <property type="entry name" value="PROTEIN_KINASE_DOM"/>
    <property type="match status" value="1"/>
</dbReference>
<keyword evidence="3" id="KW-0723">Serine/threonine-protein kinase</keyword>
<evidence type="ECO:0000256" key="1">
    <source>
        <dbReference type="ARBA" id="ARBA00010630"/>
    </source>
</evidence>
<organism evidence="13">
    <name type="scientific">Thermofilum pendens</name>
    <dbReference type="NCBI Taxonomy" id="2269"/>
    <lineage>
        <taxon>Archaea</taxon>
        <taxon>Thermoproteota</taxon>
        <taxon>Thermoprotei</taxon>
        <taxon>Thermofilales</taxon>
        <taxon>Thermofilaceae</taxon>
        <taxon>Thermofilum</taxon>
    </lineage>
</organism>
<evidence type="ECO:0000256" key="10">
    <source>
        <dbReference type="ARBA" id="ARBA00048679"/>
    </source>
</evidence>
<evidence type="ECO:0000256" key="4">
    <source>
        <dbReference type="ARBA" id="ARBA00022679"/>
    </source>
</evidence>
<dbReference type="NCBIfam" id="TIGR03724">
    <property type="entry name" value="arch_bud32"/>
    <property type="match status" value="1"/>
</dbReference>
<gene>
    <name evidence="13" type="ORF">ENU21_03550</name>
</gene>
<dbReference type="NCBIfam" id="NF011462">
    <property type="entry name" value="PRK14879.1-3"/>
    <property type="match status" value="1"/>
</dbReference>
<evidence type="ECO:0000256" key="9">
    <source>
        <dbReference type="ARBA" id="ARBA00047899"/>
    </source>
</evidence>
<dbReference type="InterPro" id="IPR000719">
    <property type="entry name" value="Prot_kinase_dom"/>
</dbReference>
<dbReference type="GO" id="GO:0005829">
    <property type="term" value="C:cytosol"/>
    <property type="evidence" value="ECO:0007669"/>
    <property type="project" value="TreeGrafter"/>
</dbReference>
<keyword evidence="8" id="KW-0067">ATP-binding</keyword>
<comment type="catalytic activity">
    <reaction evidence="9">
        <text>L-threonyl-[protein] + ATP = O-phospho-L-threonyl-[protein] + ADP + H(+)</text>
        <dbReference type="Rhea" id="RHEA:46608"/>
        <dbReference type="Rhea" id="RHEA-COMP:11060"/>
        <dbReference type="Rhea" id="RHEA-COMP:11605"/>
        <dbReference type="ChEBI" id="CHEBI:15378"/>
        <dbReference type="ChEBI" id="CHEBI:30013"/>
        <dbReference type="ChEBI" id="CHEBI:30616"/>
        <dbReference type="ChEBI" id="CHEBI:61977"/>
        <dbReference type="ChEBI" id="CHEBI:456216"/>
        <dbReference type="EC" id="2.7.11.1"/>
    </reaction>
</comment>
<dbReference type="InterPro" id="IPR022495">
    <property type="entry name" value="Bud32"/>
</dbReference>
<dbReference type="PROSITE" id="PS00109">
    <property type="entry name" value="PROTEIN_KINASE_TYR"/>
    <property type="match status" value="1"/>
</dbReference>
<dbReference type="NCBIfam" id="NF011460">
    <property type="entry name" value="PRK14879.1-1"/>
    <property type="match status" value="1"/>
</dbReference>
<protein>
    <recommendedName>
        <fullName evidence="2">non-specific serine/threonine protein kinase</fullName>
        <ecNumber evidence="2">2.7.11.1</ecNumber>
    </recommendedName>
</protein>
<dbReference type="EC" id="2.7.11.1" evidence="2"/>
<dbReference type="InterPro" id="IPR011009">
    <property type="entry name" value="Kinase-like_dom_sf"/>
</dbReference>
<keyword evidence="5" id="KW-0819">tRNA processing</keyword>
<accession>A0A7C4D5P4</accession>
<dbReference type="Pfam" id="PF01163">
    <property type="entry name" value="RIO1"/>
    <property type="match status" value="1"/>
</dbReference>
<evidence type="ECO:0000256" key="7">
    <source>
        <dbReference type="ARBA" id="ARBA00022777"/>
    </source>
</evidence>
<keyword evidence="4" id="KW-0808">Transferase</keyword>
<keyword evidence="6" id="KW-0547">Nucleotide-binding</keyword>